<evidence type="ECO:0000313" key="1">
    <source>
        <dbReference type="EMBL" id="MBX44027.1"/>
    </source>
</evidence>
<dbReference type="AlphaFoldDB" id="A0A2P2NNF4"/>
<sequence length="59" mass="6509">MKTNGEDGVKILDLGSPGRVQTSRGILVSFIAFLYSSEARNICISTEHTIAKELREENL</sequence>
<reference evidence="1" key="1">
    <citation type="submission" date="2018-02" db="EMBL/GenBank/DDBJ databases">
        <title>Rhizophora mucronata_Transcriptome.</title>
        <authorList>
            <person name="Meera S.P."/>
            <person name="Sreeshan A."/>
            <person name="Augustine A."/>
        </authorList>
    </citation>
    <scope>NUCLEOTIDE SEQUENCE</scope>
    <source>
        <tissue evidence="1">Leaf</tissue>
    </source>
</reference>
<name>A0A2P2NNF4_RHIMU</name>
<accession>A0A2P2NNF4</accession>
<dbReference type="EMBL" id="GGEC01063543">
    <property type="protein sequence ID" value="MBX44027.1"/>
    <property type="molecule type" value="Transcribed_RNA"/>
</dbReference>
<organism evidence="1">
    <name type="scientific">Rhizophora mucronata</name>
    <name type="common">Asiatic mangrove</name>
    <dbReference type="NCBI Taxonomy" id="61149"/>
    <lineage>
        <taxon>Eukaryota</taxon>
        <taxon>Viridiplantae</taxon>
        <taxon>Streptophyta</taxon>
        <taxon>Embryophyta</taxon>
        <taxon>Tracheophyta</taxon>
        <taxon>Spermatophyta</taxon>
        <taxon>Magnoliopsida</taxon>
        <taxon>eudicotyledons</taxon>
        <taxon>Gunneridae</taxon>
        <taxon>Pentapetalae</taxon>
        <taxon>rosids</taxon>
        <taxon>fabids</taxon>
        <taxon>Malpighiales</taxon>
        <taxon>Rhizophoraceae</taxon>
        <taxon>Rhizophora</taxon>
    </lineage>
</organism>
<proteinExistence type="predicted"/>
<protein>
    <submittedName>
        <fullName evidence="1">Uncharacterized protein</fullName>
    </submittedName>
</protein>